<dbReference type="RefSeq" id="WP_133620750.1">
    <property type="nucleotide sequence ID" value="NZ_SNZK01000008.1"/>
</dbReference>
<dbReference type="PANTHER" id="PTHR43792:SF1">
    <property type="entry name" value="N-ACETYLTRANSFERASE DOMAIN-CONTAINING PROTEIN"/>
    <property type="match status" value="1"/>
</dbReference>
<organism evidence="2 3">
    <name type="scientific">Listeria rocourtiae</name>
    <dbReference type="NCBI Taxonomy" id="647910"/>
    <lineage>
        <taxon>Bacteria</taxon>
        <taxon>Bacillati</taxon>
        <taxon>Bacillota</taxon>
        <taxon>Bacilli</taxon>
        <taxon>Bacillales</taxon>
        <taxon>Listeriaceae</taxon>
        <taxon>Listeria</taxon>
    </lineage>
</organism>
<dbReference type="InterPro" id="IPR016181">
    <property type="entry name" value="Acyl_CoA_acyltransferase"/>
</dbReference>
<dbReference type="PANTHER" id="PTHR43792">
    <property type="entry name" value="GNAT FAMILY, PUTATIVE (AFU_ORTHOLOGUE AFUA_3G00765)-RELATED-RELATED"/>
    <property type="match status" value="1"/>
</dbReference>
<dbReference type="SUPFAM" id="SSF55729">
    <property type="entry name" value="Acyl-CoA N-acyltransferases (Nat)"/>
    <property type="match status" value="1"/>
</dbReference>
<dbReference type="Gene3D" id="3.40.630.30">
    <property type="match status" value="1"/>
</dbReference>
<evidence type="ECO:0000259" key="1">
    <source>
        <dbReference type="PROSITE" id="PS51186"/>
    </source>
</evidence>
<evidence type="ECO:0000313" key="3">
    <source>
        <dbReference type="Proteomes" id="UP000295558"/>
    </source>
</evidence>
<comment type="caution">
    <text evidence="2">The sequence shown here is derived from an EMBL/GenBank/DDBJ whole genome shotgun (WGS) entry which is preliminary data.</text>
</comment>
<reference evidence="2 3" key="1">
    <citation type="submission" date="2019-03" db="EMBL/GenBank/DDBJ databases">
        <title>Genomic Encyclopedia of Type Strains, Phase III (KMG-III): the genomes of soil and plant-associated and newly described type strains.</title>
        <authorList>
            <person name="Whitman W."/>
        </authorList>
    </citation>
    <scope>NUCLEOTIDE SEQUENCE [LARGE SCALE GENOMIC DNA]</scope>
    <source>
        <strain evidence="2 3">CECT 7972</strain>
    </source>
</reference>
<dbReference type="PROSITE" id="PS51186">
    <property type="entry name" value="GNAT"/>
    <property type="match status" value="1"/>
</dbReference>
<dbReference type="Proteomes" id="UP000295558">
    <property type="component" value="Unassembled WGS sequence"/>
</dbReference>
<dbReference type="OrthoDB" id="9785602at2"/>
<proteinExistence type="predicted"/>
<dbReference type="STRING" id="1265846.PROCOU_00960"/>
<protein>
    <submittedName>
        <fullName evidence="2">Ribosomal-protein-alanine N-acetyltransferase</fullName>
    </submittedName>
</protein>
<sequence length="180" mass="20740">MLVDTLRLLPTEFETAHTKNQMMTCDDAPQMLKIWSDDDVTRFMNIETFNTINQAREIISAILQEETANRYVIFYKENSELIGSCGINELCMENMTAEIGYELKKSHWGLGIMTEILQTFIHIIQTTTSIRALKAKVDPENIASIKLLEKLRFSFDEATTEFDMNTKTLKNIKVYSRGII</sequence>
<evidence type="ECO:0000313" key="2">
    <source>
        <dbReference type="EMBL" id="TDR52363.1"/>
    </source>
</evidence>
<dbReference type="EMBL" id="SNZK01000008">
    <property type="protein sequence ID" value="TDR52363.1"/>
    <property type="molecule type" value="Genomic_DNA"/>
</dbReference>
<dbReference type="Pfam" id="PF13302">
    <property type="entry name" value="Acetyltransf_3"/>
    <property type="match status" value="1"/>
</dbReference>
<feature type="domain" description="N-acetyltransferase" evidence="1">
    <location>
        <begin position="30"/>
        <end position="175"/>
    </location>
</feature>
<keyword evidence="2" id="KW-0808">Transferase</keyword>
<dbReference type="GO" id="GO:0016747">
    <property type="term" value="F:acyltransferase activity, transferring groups other than amino-acyl groups"/>
    <property type="evidence" value="ECO:0007669"/>
    <property type="project" value="InterPro"/>
</dbReference>
<gene>
    <name evidence="2" type="ORF">DFP96_10837</name>
</gene>
<name>A0A4R6ZJ82_9LIST</name>
<dbReference type="InterPro" id="IPR000182">
    <property type="entry name" value="GNAT_dom"/>
</dbReference>
<accession>A0A4R6ZJ82</accession>
<keyword evidence="3" id="KW-1185">Reference proteome</keyword>
<dbReference type="InterPro" id="IPR051531">
    <property type="entry name" value="N-acetyltransferase"/>
</dbReference>
<dbReference type="AlphaFoldDB" id="A0A4R6ZJ82"/>